<gene>
    <name evidence="8 9" type="primary">purQ</name>
    <name evidence="10" type="ORF">NIDE1391</name>
</gene>
<dbReference type="GO" id="GO:0004642">
    <property type="term" value="F:phosphoribosylformylglycinamidine synthase activity"/>
    <property type="evidence" value="ECO:0007669"/>
    <property type="project" value="UniProtKB-UniRule"/>
</dbReference>
<dbReference type="EMBL" id="FP929003">
    <property type="protein sequence ID" value="CBK41141.1"/>
    <property type="molecule type" value="Genomic_DNA"/>
</dbReference>
<dbReference type="GO" id="GO:0005524">
    <property type="term" value="F:ATP binding"/>
    <property type="evidence" value="ECO:0007669"/>
    <property type="project" value="UniProtKB-KW"/>
</dbReference>
<evidence type="ECO:0000256" key="7">
    <source>
        <dbReference type="ARBA" id="ARBA00022962"/>
    </source>
</evidence>
<evidence type="ECO:0000256" key="3">
    <source>
        <dbReference type="ARBA" id="ARBA00022741"/>
    </source>
</evidence>
<keyword evidence="7 8" id="KW-0315">Glutamine amidotransferase</keyword>
<dbReference type="SUPFAM" id="SSF52317">
    <property type="entry name" value="Class I glutamine amidotransferase-like"/>
    <property type="match status" value="1"/>
</dbReference>
<dbReference type="EC" id="3.5.1.2" evidence="8"/>
<name>B3U4I1_9BACT</name>
<dbReference type="NCBIfam" id="NF002957">
    <property type="entry name" value="PRK03619.1"/>
    <property type="match status" value="1"/>
</dbReference>
<dbReference type="PROSITE" id="PS51273">
    <property type="entry name" value="GATASE_TYPE_1"/>
    <property type="match status" value="1"/>
</dbReference>
<comment type="catalytic activity">
    <reaction evidence="8">
        <text>L-glutamine + H2O = L-glutamate + NH4(+)</text>
        <dbReference type="Rhea" id="RHEA:15889"/>
        <dbReference type="ChEBI" id="CHEBI:15377"/>
        <dbReference type="ChEBI" id="CHEBI:28938"/>
        <dbReference type="ChEBI" id="CHEBI:29985"/>
        <dbReference type="ChEBI" id="CHEBI:58359"/>
        <dbReference type="EC" id="3.5.1.2"/>
    </reaction>
</comment>
<dbReference type="Pfam" id="PF13507">
    <property type="entry name" value="GATase_5"/>
    <property type="match status" value="1"/>
</dbReference>
<reference evidence="9" key="1">
    <citation type="journal article" date="2008" name="Environ. Microbiol.">
        <title>Environmental genomics reveals a functional chlorite dismutase in the nitrite-oxidizing bacterium 'Candidatus Nitrospira defluvii'.</title>
        <authorList>
            <person name="Maixner F."/>
            <person name="Wagner M."/>
            <person name="Lucker S."/>
            <person name="Pelletier E."/>
            <person name="Schmitz-Esser S."/>
            <person name="Hace K."/>
            <person name="Spieck E."/>
            <person name="Konrat R."/>
            <person name="Le Paslier D."/>
            <person name="Daims H."/>
        </authorList>
    </citation>
    <scope>NUCLEOTIDE SEQUENCE</scope>
</reference>
<dbReference type="PANTHER" id="PTHR47552:SF1">
    <property type="entry name" value="PHOSPHORIBOSYLFORMYLGLYCINAMIDINE SYNTHASE SUBUNIT PURQ"/>
    <property type="match status" value="1"/>
</dbReference>
<evidence type="ECO:0000256" key="1">
    <source>
        <dbReference type="ARBA" id="ARBA00022490"/>
    </source>
</evidence>
<comment type="subunit">
    <text evidence="8">Part of the FGAM synthase complex composed of 1 PurL, 1 PurQ and 2 PurS subunits.</text>
</comment>
<dbReference type="CDD" id="cd01740">
    <property type="entry name" value="GATase1_FGAR_AT"/>
    <property type="match status" value="1"/>
</dbReference>
<dbReference type="STRING" id="330214.NIDE1391"/>
<dbReference type="EC" id="6.3.5.3" evidence="8"/>
<feature type="active site" evidence="8">
    <location>
        <position position="215"/>
    </location>
</feature>
<dbReference type="PIRSF" id="PIRSF001586">
    <property type="entry name" value="FGAM_synth_I"/>
    <property type="match status" value="1"/>
</dbReference>
<dbReference type="UniPathway" id="UPA00074">
    <property type="reaction ID" value="UER00128"/>
</dbReference>
<proteinExistence type="inferred from homology"/>
<evidence type="ECO:0000313" key="11">
    <source>
        <dbReference type="Proteomes" id="UP000001660"/>
    </source>
</evidence>
<keyword evidence="3 8" id="KW-0547">Nucleotide-binding</keyword>
<dbReference type="NCBIfam" id="TIGR01737">
    <property type="entry name" value="FGAM_synth_I"/>
    <property type="match status" value="1"/>
</dbReference>
<sequence>MPYAMGRKLVGIMKIGVVVFPGSNCDHDCQYIFKDVLGQYVEMIWHKETLLAGLDAIVLPGGFSYGDYLRTGAIARFSPVMGAVKAFANKGGLVIGICNGFQILLEAGLLPGVMLRNTSLNFICKDVYVKVENAATRFTNQCESGQVLKIPIAHADGNYYTDPVTLGGIKANAQVIFRYCTADGKVTPDANPNGSLDNIAGIMNADGNVLGMMPHPERSAEAILGNEDGRLIFQSMLSSFGKPELQSKLIGV</sequence>
<dbReference type="Gene3D" id="3.40.50.880">
    <property type="match status" value="1"/>
</dbReference>
<comment type="pathway">
    <text evidence="8">Purine metabolism; IMP biosynthesis via de novo pathway; 5-amino-1-(5-phospho-D-ribosyl)imidazole from N(2)-formyl-N(1)-(5-phospho-D-ribosyl)glycinamide: step 1/2.</text>
</comment>
<evidence type="ECO:0000256" key="8">
    <source>
        <dbReference type="HAMAP-Rule" id="MF_00421"/>
    </source>
</evidence>
<dbReference type="HOGENOM" id="CLU_001031_3_1_0"/>
<keyword evidence="11" id="KW-1185">Reference proteome</keyword>
<keyword evidence="6 8" id="KW-0067">ATP-binding</keyword>
<reference evidence="10 11" key="2">
    <citation type="journal article" date="2010" name="Proc. Natl. Acad. Sci. U.S.A.">
        <title>A Nitrospira metagenome illuminates the physiology and evolution of globally important nitrite-oxidizing bacteria.</title>
        <authorList>
            <person name="Lucker S."/>
            <person name="Wagner M."/>
            <person name="Maixner F."/>
            <person name="Pelletier E."/>
            <person name="Koch H."/>
            <person name="Vacherie B."/>
            <person name="Rattei T."/>
            <person name="Sinninghe Damste J."/>
            <person name="Spieck E."/>
            <person name="Le Paslier D."/>
            <person name="Daims H."/>
        </authorList>
    </citation>
    <scope>NUCLEOTIDE SEQUENCE [LARGE SCALE GENOMIC DNA]</scope>
</reference>
<comment type="subcellular location">
    <subcellularLocation>
        <location evidence="8">Cytoplasm</location>
    </subcellularLocation>
</comment>
<evidence type="ECO:0000256" key="5">
    <source>
        <dbReference type="ARBA" id="ARBA00022801"/>
    </source>
</evidence>
<dbReference type="GO" id="GO:0005737">
    <property type="term" value="C:cytoplasm"/>
    <property type="evidence" value="ECO:0007669"/>
    <property type="project" value="UniProtKB-SubCell"/>
</dbReference>
<feature type="active site" description="Nucleophile" evidence="8">
    <location>
        <position position="98"/>
    </location>
</feature>
<evidence type="ECO:0000256" key="6">
    <source>
        <dbReference type="ARBA" id="ARBA00022840"/>
    </source>
</evidence>
<evidence type="ECO:0000256" key="4">
    <source>
        <dbReference type="ARBA" id="ARBA00022755"/>
    </source>
</evidence>
<accession>B3U4I1</accession>
<dbReference type="InterPro" id="IPR029062">
    <property type="entry name" value="Class_I_gatase-like"/>
</dbReference>
<keyword evidence="2 8" id="KW-0436">Ligase</keyword>
<evidence type="ECO:0000256" key="2">
    <source>
        <dbReference type="ARBA" id="ARBA00022598"/>
    </source>
</evidence>
<comment type="function">
    <text evidence="8">Part of the phosphoribosylformylglycinamidine synthase complex involved in the purines biosynthetic pathway. Catalyzes the ATP-dependent conversion of formylglycinamide ribonucleotide (FGAR) and glutamine to yield formylglycinamidine ribonucleotide (FGAM) and glutamate. The FGAM synthase complex is composed of three subunits. PurQ produces an ammonia molecule by converting glutamine to glutamate. PurL transfers the ammonia molecule to FGAR to form FGAM in an ATP-dependent manner. PurS interacts with PurQ and PurL and is thought to assist in the transfer of the ammonia molecule from PurQ to PurL.</text>
</comment>
<feature type="active site" evidence="8">
    <location>
        <position position="217"/>
    </location>
</feature>
<dbReference type="AlphaFoldDB" id="B3U4I1"/>
<reference evidence="10" key="3">
    <citation type="submission" date="2010-03" db="EMBL/GenBank/DDBJ databases">
        <authorList>
            <person name="Genoscope - CEA"/>
        </authorList>
    </citation>
    <scope>NUCLEOTIDE SEQUENCE</scope>
</reference>
<dbReference type="EMBL" id="EU559167">
    <property type="protein sequence ID" value="ACE75548.1"/>
    <property type="molecule type" value="Genomic_DNA"/>
</dbReference>
<keyword evidence="5 8" id="KW-0378">Hydrolase</keyword>
<organism evidence="9">
    <name type="scientific">Nitrospira defluvii</name>
    <dbReference type="NCBI Taxonomy" id="330214"/>
    <lineage>
        <taxon>Bacteria</taxon>
        <taxon>Pseudomonadati</taxon>
        <taxon>Nitrospirota</taxon>
        <taxon>Nitrospiria</taxon>
        <taxon>Nitrospirales</taxon>
        <taxon>Nitrospiraceae</taxon>
        <taxon>Nitrospira</taxon>
    </lineage>
</organism>
<dbReference type="eggNOG" id="COG0047">
    <property type="taxonomic scope" value="Bacteria"/>
</dbReference>
<evidence type="ECO:0000313" key="10">
    <source>
        <dbReference type="EMBL" id="CBK41141.1"/>
    </source>
</evidence>
<dbReference type="HAMAP" id="MF_00421">
    <property type="entry name" value="PurQ"/>
    <property type="match status" value="1"/>
</dbReference>
<dbReference type="SMART" id="SM01211">
    <property type="entry name" value="GATase_5"/>
    <property type="match status" value="1"/>
</dbReference>
<dbReference type="Proteomes" id="UP000001660">
    <property type="component" value="Chromosome"/>
</dbReference>
<keyword evidence="1 8" id="KW-0963">Cytoplasm</keyword>
<comment type="catalytic activity">
    <reaction evidence="8">
        <text>N(2)-formyl-N(1)-(5-phospho-beta-D-ribosyl)glycinamide + L-glutamine + ATP + H2O = 2-formamido-N(1)-(5-O-phospho-beta-D-ribosyl)acetamidine + L-glutamate + ADP + phosphate + H(+)</text>
        <dbReference type="Rhea" id="RHEA:17129"/>
        <dbReference type="ChEBI" id="CHEBI:15377"/>
        <dbReference type="ChEBI" id="CHEBI:15378"/>
        <dbReference type="ChEBI" id="CHEBI:29985"/>
        <dbReference type="ChEBI" id="CHEBI:30616"/>
        <dbReference type="ChEBI" id="CHEBI:43474"/>
        <dbReference type="ChEBI" id="CHEBI:58359"/>
        <dbReference type="ChEBI" id="CHEBI:147286"/>
        <dbReference type="ChEBI" id="CHEBI:147287"/>
        <dbReference type="ChEBI" id="CHEBI:456216"/>
        <dbReference type="EC" id="6.3.5.3"/>
    </reaction>
</comment>
<dbReference type="KEGG" id="nde:NIDE1391"/>
<evidence type="ECO:0000313" key="9">
    <source>
        <dbReference type="EMBL" id="ACE75548.1"/>
    </source>
</evidence>
<dbReference type="PANTHER" id="PTHR47552">
    <property type="entry name" value="PHOSPHORIBOSYLFORMYLGLYCINAMIDINE SYNTHASE SUBUNIT PURQ"/>
    <property type="match status" value="1"/>
</dbReference>
<dbReference type="GO" id="GO:0006189">
    <property type="term" value="P:'de novo' IMP biosynthetic process"/>
    <property type="evidence" value="ECO:0007669"/>
    <property type="project" value="UniProtKB-UniRule"/>
</dbReference>
<keyword evidence="4 8" id="KW-0658">Purine biosynthesis</keyword>
<protein>
    <recommendedName>
        <fullName evidence="8">Phosphoribosylformylglycinamidine synthase subunit PurQ</fullName>
        <shortName evidence="8">FGAM synthase</shortName>
        <ecNumber evidence="8">6.3.5.3</ecNumber>
    </recommendedName>
    <alternativeName>
        <fullName evidence="8">Formylglycinamide ribonucleotide amidotransferase subunit I</fullName>
        <shortName evidence="8">FGAR amidotransferase I</shortName>
        <shortName evidence="8">FGAR-AT I</shortName>
    </alternativeName>
    <alternativeName>
        <fullName evidence="8">Glutaminase PurQ</fullName>
        <ecNumber evidence="8">3.5.1.2</ecNumber>
    </alternativeName>
    <alternativeName>
        <fullName evidence="8">Phosphoribosylformylglycinamidine synthase subunit I</fullName>
    </alternativeName>
</protein>
<dbReference type="GO" id="GO:0004359">
    <property type="term" value="F:glutaminase activity"/>
    <property type="evidence" value="ECO:0007669"/>
    <property type="project" value="UniProtKB-EC"/>
</dbReference>
<dbReference type="InterPro" id="IPR010075">
    <property type="entry name" value="PRibForGlyAmidine_synth_PurQ"/>
</dbReference>